<feature type="region of interest" description="Disordered" evidence="1">
    <location>
        <begin position="2602"/>
        <end position="2645"/>
    </location>
</feature>
<feature type="compositionally biased region" description="Basic and acidic residues" evidence="1">
    <location>
        <begin position="2614"/>
        <end position="2635"/>
    </location>
</feature>
<sequence length="2645" mass="296424">MKYIHYFIMICLLLIQSQLVWAGDEEYVSSLKGSAIAPAASLVTADAWYSHMLNNNDWEDRLPTDPKSKVYDLSKRFTNVQVDGYVSLRWEGSEEVVFSSDWGYRVEVEIQSWNTQGHPMPTVTRWLAVNYELDGQQSFKDWDVFHLPGADRLEVQVLTIEYTDANGIISTPTHQPVMKEDLYLENKIKVKRVFSLDVQEDITIRQTALDVPNRMVTYSWDFVEGAEEYDFEWLYISKDVNTTIALDGPLGWQRATRVSLIENKYTIELPYDEGTVYFRARAVGYGNELGHRLIGNWSNMQLSLSIAADGSGDIGPLETEKNWTYQASYAEEGKRVEVLNFADGTGRARQSVTKDNSYNRTIVSETVFDREGRQAIQVIPSVAEKAENQLKFFDNYNLADRSTNTPSTIGGPIHWTDFDQDANYTFDQTQKIMKLSTISGSGRYFSPSNIDDKDSDKGAFVADAKGFPYTQTVFDNQGRVKLQSGVGETHAFGSGHETEYYYASVFQEDLDELFGSEIGYAEHYSMQMTKDPNGQLSISYTNLAGKTVATALVGEAPKDASGNNMVDRLDQSGTPVYRYPTSRVKTRNLLPEEEEDKKRSISPQSIIKEFMVSSPGNYDFHYTVNTAPFVGCDGVTVPCEFELKFNIYDSEGNVLNNRLSITSSSNNAMVFGAFFDVNHGDVFDFQFVAGLNDLKSYTIEKVLRLKDVSAEVEAFKDKLKTDNNSFLADLKTYYKDPVNITPPVHPNPCVDAAPLLDLTQVNLDPCDEYSGDPSDLGCEGIRDLLTSDLLPGGQYYEEPNWLENEISFPSNGITYQGVDYTNWAMVRALTYVEIKGFMEANNFFEYHPEWCLYRYQCVDNPDPNTNDTWYQALRKQDAAWFNLDLADALTNDYLTIPNGGICTLTSHGDWYGRLSYPMLGDIASQLTAHHLLMTTLPAPKPPLLDHIKWEICHYIEDGSNWHDLADLADLARQDPDITDELRWAAIRSMMLECKRRGINKHLLDKFPTGTCGGFLADADPNDGVLETSDGFSIRIPNYNDLVAQVENQTNFSGTVAQDNSIAIQNMANGVLNGTVGQNVVSGGPCTIYKATISFGCASTGTVFSFYEELSFNLHFTNPDLATIYGTRLDLLPLRSTSTGLNCNKSYLEQQINNQIATLSSPLKDDLSIIVTETNGDFELIVYLPISYQGVSVEMNRLLYGSAGIGSTATRKTFYDESKFGYSNCKDLNTLCDYYKLVEPITCLNNGSSIDLSLDLATSTSGLNTTYGTTSLDLGTITSGMLGNDCGYDLSMVQAALNAAVSALPSPLKDDIVLFAQSAGGNGMEIVLKLPDLTYNAGSVTRSNKYAGLKLVKTTNTPSVPATVVSSDITFFACDDQGYPTCVCEEIKQLKQEYSGYADIYDVIADRYIADLLLLPTALSGSDIQYIENTYCSASSTPAYPLGGYQDLQLWKANFKLDNTIPTHFKAEISKCLEIPDPLSCEEQALALALFEAEEYIDRVTKKAVAKYERDLKTSCINDVVEEFELTYTDRAIHYTLYYYDASGNLERTVPPTGVDHLETQADLDLAVVERNRHRKIQKQGGVPTPKEPTHAMATNYVYNTLNEVVQSTAPDRGSVKTYYDVLGRPIFSQNEQQVLDKTANYICYDALGRIVETGLVEENATSSAGPIPLTFADLLAPSNKATFQSTLDNGSFPSSLVIFSGWTKSEVRKTFYNTGISQIDAKFEDEIGLRRNRVGAQTYSMDGEQIDYEVAYNYDVFGNAKEVWQYYPQLVGNEYKQLQYDYDLISGVVHGVDYQKGEKDQLSFRYTYDANNRLIKAKSSINGFIWNTDASYEYYYHGPLKRVELGEDKVQGLDYLYTMHGWIKGVNSNKLSSSDDPGRDGSNNSNLHSSIGGDIHDRIAQDIFGYTVHYYDGDYSTINSSVQNYSEVPANGQTGNLYNGNISSVTQAQTKPAIGGAPQSALPSIWKKYRYDQLHRLVESQTLEQAVGTTWGSFATGANKPVTGAQTQYTYGPNGNILSLKRYAGGLLPNTSPVLLDELTYNYNAGTSTLANSPLDFVNNKLSFVSDAATPPNRNDDLKSQSSANYVYDENGSLIADASEDIEEIKWTSEQKVSYVKRNSTNTNNRPDLKYIYDFQGNRISKIQIPNVTGQNEKHTVYVRDPQGNVLGIYEYDKKPSHSGINVYRTPNVYLKEQMVYGSDRLGIIKRNIQVGGPIKIVGDGMSASGTITPKIAVNSYLGHIESDPTQSYLDFDLERDEGVNLDEVIGLENLGIVAQDQLYIKSFPIFEQGDAVVQRLERMRGVYRYELKNFRGDVRQVINDVKSRENINGTIEYTANVIQSSDSYPFGWDIKERSFSTDLYRFAFNGQEKSPEISNGHQTAKFWEYDSRIARRWNLDPRPVTSFSPYSVFGGNPIFNTDVKGDSAVAPSRDDMQRIADDLNRVYKTKYGEEGAKAFSVQKIKRVRDDIKAPDDYRNFWGYLWWSNTQSVEVTEYALVANPNFDWNKDKYTKAMFDIISFRGYVWTQLEADVNKSLIDGKAGGYTETHGWIRLSTHLGTYRGRGSSLRTLGTLFMHEALYHVHPLGDEEEKLKGSSELMRDYYGSQRGVNPHGSGSDKHPVLRTSEEKKWLDDKRSKTPLKKTKKK</sequence>
<accession>A0A916DRW1</accession>
<dbReference type="KEGG" id="aup:AsAng_0013710"/>
<evidence type="ECO:0000256" key="1">
    <source>
        <dbReference type="SAM" id="MobiDB-lite"/>
    </source>
</evidence>
<keyword evidence="3" id="KW-1185">Reference proteome</keyword>
<feature type="compositionally biased region" description="Polar residues" evidence="1">
    <location>
        <begin position="1870"/>
        <end position="1889"/>
    </location>
</feature>
<gene>
    <name evidence="2" type="ORF">AsAng_0013710</name>
</gene>
<proteinExistence type="predicted"/>
<feature type="compositionally biased region" description="Basic residues" evidence="1">
    <location>
        <begin position="2636"/>
        <end position="2645"/>
    </location>
</feature>
<evidence type="ECO:0008006" key="4">
    <source>
        <dbReference type="Google" id="ProtNLM"/>
    </source>
</evidence>
<dbReference type="Proteomes" id="UP001060919">
    <property type="component" value="Chromosome"/>
</dbReference>
<name>A0A916DRW1_9BACT</name>
<protein>
    <recommendedName>
        <fullName evidence="4">RHS repeat-associated core domain-containing protein</fullName>
    </recommendedName>
</protein>
<evidence type="ECO:0000313" key="2">
    <source>
        <dbReference type="EMBL" id="BDS10662.1"/>
    </source>
</evidence>
<feature type="region of interest" description="Disordered" evidence="1">
    <location>
        <begin position="1870"/>
        <end position="1891"/>
    </location>
</feature>
<dbReference type="RefSeq" id="WP_264791947.1">
    <property type="nucleotide sequence ID" value="NZ_AP026867.1"/>
</dbReference>
<dbReference type="EMBL" id="AP026867">
    <property type="protein sequence ID" value="BDS10662.1"/>
    <property type="molecule type" value="Genomic_DNA"/>
</dbReference>
<reference evidence="2" key="1">
    <citation type="submission" date="2022-09" db="EMBL/GenBank/DDBJ databases">
        <title>Aureispira anguillicida sp. nov., isolated from Leptocephalus of Japanese eel Anguilla japonica.</title>
        <authorList>
            <person name="Yuasa K."/>
            <person name="Mekata T."/>
            <person name="Ikunari K."/>
        </authorList>
    </citation>
    <scope>NUCLEOTIDE SEQUENCE</scope>
    <source>
        <strain evidence="2">EL160426</strain>
    </source>
</reference>
<organism evidence="2 3">
    <name type="scientific">Aureispira anguillae</name>
    <dbReference type="NCBI Taxonomy" id="2864201"/>
    <lineage>
        <taxon>Bacteria</taxon>
        <taxon>Pseudomonadati</taxon>
        <taxon>Bacteroidota</taxon>
        <taxon>Saprospiria</taxon>
        <taxon>Saprospirales</taxon>
        <taxon>Saprospiraceae</taxon>
        <taxon>Aureispira</taxon>
    </lineage>
</organism>
<evidence type="ECO:0000313" key="3">
    <source>
        <dbReference type="Proteomes" id="UP001060919"/>
    </source>
</evidence>
<dbReference type="Gene3D" id="2.180.10.10">
    <property type="entry name" value="RHS repeat-associated core"/>
    <property type="match status" value="2"/>
</dbReference>